<evidence type="ECO:0000313" key="6">
    <source>
        <dbReference type="Proteomes" id="UP000244083"/>
    </source>
</evidence>
<dbReference type="EMBL" id="JOSX01000020">
    <property type="protein sequence ID" value="KEK14697.1"/>
    <property type="molecule type" value="Genomic_DNA"/>
</dbReference>
<comment type="caution">
    <text evidence="2">The sequence shown here is derived from an EMBL/GenBank/DDBJ whole genome shotgun (WGS) entry which is preliminary data.</text>
</comment>
<feature type="transmembrane region" description="Helical" evidence="1">
    <location>
        <begin position="64"/>
        <end position="85"/>
    </location>
</feature>
<dbReference type="AlphaFoldDB" id="A0A073JNF2"/>
<evidence type="ECO:0000256" key="1">
    <source>
        <dbReference type="SAM" id="Phobius"/>
    </source>
</evidence>
<dbReference type="Proteomes" id="UP000244083">
    <property type="component" value="Unassembled WGS sequence"/>
</dbReference>
<keyword evidence="1" id="KW-1133">Transmembrane helix</keyword>
<evidence type="ECO:0000313" key="4">
    <source>
        <dbReference type="EMBL" id="PTV05365.1"/>
    </source>
</evidence>
<sequence>MNKKQLLWGLLFAVGLFMAASYTIDNRGFHSGIYGIIGCALILIAYAGMNWEKLQSKDQHTRKILLLLSSILGIIIVLDIAEIILG</sequence>
<evidence type="ECO:0000313" key="2">
    <source>
        <dbReference type="EMBL" id="KEK14697.1"/>
    </source>
</evidence>
<keyword evidence="1" id="KW-0812">Transmembrane</keyword>
<dbReference type="Proteomes" id="UP000460207">
    <property type="component" value="Unassembled WGS sequence"/>
</dbReference>
<reference evidence="4" key="2">
    <citation type="journal article" date="2018" name="Genome Announc.">
        <title>Fifty-Six Draft Genome Sequences of 10 Lactobacillus Species from 22 Commercial Dietary Supplements.</title>
        <authorList>
            <person name="Gangiredla J."/>
            <person name="Barnaba T.J."/>
            <person name="Mammel M.K."/>
            <person name="Lacher D.W."/>
            <person name="Elkins C.A."/>
            <person name="Lampel K.A."/>
            <person name="Whitehouse C.A."/>
            <person name="Tartera C."/>
        </authorList>
    </citation>
    <scope>NUCLEOTIDE SEQUENCE</scope>
    <source>
        <strain evidence="4">DS12_10</strain>
    </source>
</reference>
<keyword evidence="1" id="KW-0472">Membrane</keyword>
<dbReference type="EMBL" id="WJND01000002">
    <property type="protein sequence ID" value="MRG88723.1"/>
    <property type="molecule type" value="Genomic_DNA"/>
</dbReference>
<accession>A0A073JNF2</accession>
<reference evidence="6" key="3">
    <citation type="submission" date="2018-04" db="EMBL/GenBank/DDBJ databases">
        <title>Draft Genome Sequences of 10 Lactobacillus Species from 22 Commercial Probiotic Products.</title>
        <authorList>
            <person name="Gangiredla J."/>
            <person name="Barnaba T.J."/>
            <person name="Mammel M.K."/>
            <person name="Lacher D.W."/>
            <person name="Elkins C.A."/>
            <person name="Lampel K.A."/>
            <person name="Whitehouse C.A."/>
            <person name="Tartera C."/>
        </authorList>
    </citation>
    <scope>NUCLEOTIDE SEQUENCE [LARGE SCALE GENOMIC DNA]</scope>
    <source>
        <strain evidence="6">DS12_10</strain>
    </source>
</reference>
<gene>
    <name evidence="4" type="ORF">DB325_01290</name>
    <name evidence="3" type="ORF">GIX76_01695</name>
    <name evidence="2" type="ORF">LR3_02545</name>
</gene>
<proteinExistence type="predicted"/>
<feature type="transmembrane region" description="Helical" evidence="1">
    <location>
        <begin position="31"/>
        <end position="52"/>
    </location>
</feature>
<protein>
    <submittedName>
        <fullName evidence="2">Uncharacterized protein</fullName>
    </submittedName>
</protein>
<dbReference type="PATRIC" id="fig|1598.90.peg.1865"/>
<organism evidence="2 5">
    <name type="scientific">Limosilactobacillus reuteri</name>
    <name type="common">Lactobacillus reuteri</name>
    <dbReference type="NCBI Taxonomy" id="1598"/>
    <lineage>
        <taxon>Bacteria</taxon>
        <taxon>Bacillati</taxon>
        <taxon>Bacillota</taxon>
        <taxon>Bacilli</taxon>
        <taxon>Lactobacillales</taxon>
        <taxon>Lactobacillaceae</taxon>
        <taxon>Limosilactobacillus</taxon>
    </lineage>
</organism>
<dbReference type="EMBL" id="QAZN01000001">
    <property type="protein sequence ID" value="PTV05365.1"/>
    <property type="molecule type" value="Genomic_DNA"/>
</dbReference>
<evidence type="ECO:0000313" key="7">
    <source>
        <dbReference type="Proteomes" id="UP000460207"/>
    </source>
</evidence>
<evidence type="ECO:0000313" key="5">
    <source>
        <dbReference type="Proteomes" id="UP000027731"/>
    </source>
</evidence>
<name>A0A073JNF2_LIMRT</name>
<dbReference type="RefSeq" id="WP_003666373.1">
    <property type="nucleotide sequence ID" value="NZ_CP128363.1"/>
</dbReference>
<dbReference type="Proteomes" id="UP000027731">
    <property type="component" value="Unassembled WGS sequence"/>
</dbReference>
<reference evidence="2 5" key="1">
    <citation type="submission" date="2014-06" db="EMBL/GenBank/DDBJ databases">
        <title>Genetic determinant of reutericyclin biosynthesis of Lactobacillus reuteri.</title>
        <authorList>
            <person name="Lin X."/>
            <person name="Duar R."/>
            <person name="Walter J."/>
            <person name="Gaenzle M."/>
        </authorList>
    </citation>
    <scope>NUCLEOTIDE SEQUENCE [LARGE SCALE GENOMIC DNA]</scope>
    <source>
        <strain evidence="2 5">LTH2584</strain>
    </source>
</reference>
<reference evidence="3 7" key="4">
    <citation type="submission" date="2019-11" db="EMBL/GenBank/DDBJ databases">
        <title>Draft genome sequence of 12 host-associated Lactobacillus reuteri rodent strains.</title>
        <authorList>
            <person name="Zhang S."/>
            <person name="Ozcam M."/>
            <person name="Van Pijkeren J.P."/>
        </authorList>
    </citation>
    <scope>NUCLEOTIDE SEQUENCE [LARGE SCALE GENOMIC DNA]</scope>
    <source>
        <strain evidence="3 7">N4I</strain>
    </source>
</reference>
<evidence type="ECO:0000313" key="3">
    <source>
        <dbReference type="EMBL" id="MRG88723.1"/>
    </source>
</evidence>